<name>A0AAW4KWX6_9BACT</name>
<dbReference type="AlphaFoldDB" id="A0AAW4KWX6"/>
<keyword evidence="3" id="KW-1185">Reference proteome</keyword>
<protein>
    <recommendedName>
        <fullName evidence="4">Sulphur transport domain-containing protein</fullName>
    </recommendedName>
</protein>
<sequence>MKQTFTLQRWLPSLVFVIVLATHALYLRHQAAVPAEGWADVGVGNGDWWGFGLYITEQDYLLGLSYALGAAFSVWALSQYLKTRQAAMAAGAAGSITLVGVLMATGCFLIGCCGSPMLGVYLGLFGAKALGIGKPLMATVTVLSVGWGYWYLRRKLATACCDTRCVCNSASDSKIG</sequence>
<proteinExistence type="predicted"/>
<evidence type="ECO:0000256" key="1">
    <source>
        <dbReference type="SAM" id="Phobius"/>
    </source>
</evidence>
<dbReference type="RefSeq" id="WP_214169876.1">
    <property type="nucleotide sequence ID" value="NZ_JAHCVJ010000001.1"/>
</dbReference>
<gene>
    <name evidence="2" type="ORF">KI809_02230</name>
</gene>
<keyword evidence="1" id="KW-1133">Transmembrane helix</keyword>
<dbReference type="Proteomes" id="UP000811899">
    <property type="component" value="Unassembled WGS sequence"/>
</dbReference>
<evidence type="ECO:0000313" key="2">
    <source>
        <dbReference type="EMBL" id="MBT0663106.1"/>
    </source>
</evidence>
<dbReference type="EMBL" id="JAHCVJ010000001">
    <property type="protein sequence ID" value="MBT0663106.1"/>
    <property type="molecule type" value="Genomic_DNA"/>
</dbReference>
<feature type="transmembrane region" description="Helical" evidence="1">
    <location>
        <begin position="93"/>
        <end position="124"/>
    </location>
</feature>
<evidence type="ECO:0008006" key="4">
    <source>
        <dbReference type="Google" id="ProtNLM"/>
    </source>
</evidence>
<keyword evidence="1" id="KW-0472">Membrane</keyword>
<evidence type="ECO:0000313" key="3">
    <source>
        <dbReference type="Proteomes" id="UP000811899"/>
    </source>
</evidence>
<organism evidence="2 3">
    <name type="scientific">Geoanaerobacter pelophilus</name>
    <dbReference type="NCBI Taxonomy" id="60036"/>
    <lineage>
        <taxon>Bacteria</taxon>
        <taxon>Pseudomonadati</taxon>
        <taxon>Thermodesulfobacteriota</taxon>
        <taxon>Desulfuromonadia</taxon>
        <taxon>Geobacterales</taxon>
        <taxon>Geobacteraceae</taxon>
        <taxon>Geoanaerobacter</taxon>
    </lineage>
</organism>
<accession>A0AAW4KWX6</accession>
<feature type="transmembrane region" description="Helical" evidence="1">
    <location>
        <begin position="63"/>
        <end position="81"/>
    </location>
</feature>
<reference evidence="2 3" key="1">
    <citation type="submission" date="2021-05" db="EMBL/GenBank/DDBJ databases">
        <title>The draft genome of Geobacter pelophilus DSM 12255.</title>
        <authorList>
            <person name="Xu Z."/>
            <person name="Masuda Y."/>
            <person name="Itoh H."/>
            <person name="Senoo K."/>
        </authorList>
    </citation>
    <scope>NUCLEOTIDE SEQUENCE [LARGE SCALE GENOMIC DNA]</scope>
    <source>
        <strain evidence="2 3">DSM 12255</strain>
    </source>
</reference>
<comment type="caution">
    <text evidence="2">The sequence shown here is derived from an EMBL/GenBank/DDBJ whole genome shotgun (WGS) entry which is preliminary data.</text>
</comment>
<feature type="transmembrane region" description="Helical" evidence="1">
    <location>
        <begin position="136"/>
        <end position="152"/>
    </location>
</feature>
<keyword evidence="1" id="KW-0812">Transmembrane</keyword>